<gene>
    <name evidence="1" type="ORF">ENP99_02725</name>
</gene>
<protein>
    <submittedName>
        <fullName evidence="1">Uncharacterized protein</fullName>
    </submittedName>
</protein>
<dbReference type="AlphaFoldDB" id="A0A7J2TA41"/>
<evidence type="ECO:0000313" key="1">
    <source>
        <dbReference type="EMBL" id="HEH31014.1"/>
    </source>
</evidence>
<accession>A0A7J2TA41</accession>
<proteinExistence type="predicted"/>
<organism evidence="1">
    <name type="scientific">Ignisphaera aggregans</name>
    <dbReference type="NCBI Taxonomy" id="334771"/>
    <lineage>
        <taxon>Archaea</taxon>
        <taxon>Thermoproteota</taxon>
        <taxon>Thermoprotei</taxon>
        <taxon>Desulfurococcales</taxon>
        <taxon>Desulfurococcaceae</taxon>
        <taxon>Ignisphaera</taxon>
    </lineage>
</organism>
<sequence length="118" mass="13694">MEAVEVDPIYAVQDATLLKLSKRVLKRCSDRYVLPPSFTTIAHELLYHVGHFLASREPLWPLFRAYHRLVAPLVLKAASSLDYRLKTRWARVHAYVKLLQKIKASREGMFAEKTPVYQ</sequence>
<comment type="caution">
    <text evidence="1">The sequence shown here is derived from an EMBL/GenBank/DDBJ whole genome shotgun (WGS) entry which is preliminary data.</text>
</comment>
<name>A0A7J2TA41_9CREN</name>
<dbReference type="EMBL" id="DSLL01000022">
    <property type="protein sequence ID" value="HEH31014.1"/>
    <property type="molecule type" value="Genomic_DNA"/>
</dbReference>
<reference evidence="1" key="1">
    <citation type="journal article" date="2020" name="mSystems">
        <title>Genome- and Community-Level Interaction Insights into Carbon Utilization and Element Cycling Functions of Hydrothermarchaeota in Hydrothermal Sediment.</title>
        <authorList>
            <person name="Zhou Z."/>
            <person name="Liu Y."/>
            <person name="Xu W."/>
            <person name="Pan J."/>
            <person name="Luo Z.H."/>
            <person name="Li M."/>
        </authorList>
    </citation>
    <scope>NUCLEOTIDE SEQUENCE [LARGE SCALE GENOMIC DNA]</scope>
    <source>
        <strain evidence="1">SpSt-27</strain>
    </source>
</reference>